<evidence type="ECO:0000313" key="8">
    <source>
        <dbReference type="Proteomes" id="UP000308267"/>
    </source>
</evidence>
<protein>
    <recommendedName>
        <fullName evidence="6">EF-hand domain-containing protein</fullName>
    </recommendedName>
</protein>
<dbReference type="Gene3D" id="1.10.238.10">
    <property type="entry name" value="EF-hand"/>
    <property type="match status" value="1"/>
</dbReference>
<sequence>MNPRFWGKNTVRGDGTDICARRQKELHAAFSALDQNNSGHIEKQELRNALSAIGEMVTEKELDEMVKIIERQKGGSKIGYREFCDFMNEFGEDEVEKRNKLRGILRTWELNRNSPSARAELHQALLDCGIEVSCDKVSKIIAELDADQSTRNGYKDLIDLLLS</sequence>
<accession>A0A4S2JUY0</accession>
<proteinExistence type="predicted"/>
<dbReference type="EMBL" id="SJOL01012900">
    <property type="protein sequence ID" value="TGZ38038.1"/>
    <property type="molecule type" value="Genomic_DNA"/>
</dbReference>
<evidence type="ECO:0000256" key="2">
    <source>
        <dbReference type="ARBA" id="ARBA00022837"/>
    </source>
</evidence>
<comment type="caution">
    <text evidence="7">The sequence shown here is derived from an EMBL/GenBank/DDBJ whole genome shotgun (WGS) entry which is preliminary data.</text>
</comment>
<keyword evidence="8" id="KW-1185">Reference proteome</keyword>
<name>A0A4S2JUY0_OPIFE</name>
<dbReference type="Pfam" id="PF13499">
    <property type="entry name" value="EF-hand_7"/>
    <property type="match status" value="1"/>
</dbReference>
<dbReference type="FunFam" id="1.10.238.10:FF:000178">
    <property type="entry name" value="Calmodulin-2 A"/>
    <property type="match status" value="1"/>
</dbReference>
<evidence type="ECO:0000259" key="6">
    <source>
        <dbReference type="PROSITE" id="PS50222"/>
    </source>
</evidence>
<dbReference type="GO" id="GO:0005509">
    <property type="term" value="F:calcium ion binding"/>
    <property type="evidence" value="ECO:0007669"/>
    <property type="project" value="InterPro"/>
</dbReference>
<dbReference type="GO" id="GO:0016459">
    <property type="term" value="C:myosin complex"/>
    <property type="evidence" value="ECO:0007669"/>
    <property type="project" value="UniProtKB-KW"/>
</dbReference>
<evidence type="ECO:0000256" key="3">
    <source>
        <dbReference type="ARBA" id="ARBA00023123"/>
    </source>
</evidence>
<keyword evidence="3" id="KW-0518">Myosin</keyword>
<gene>
    <name evidence="7" type="ORF">CRM22_011311</name>
</gene>
<keyword evidence="5" id="KW-0514">Muscle protein</keyword>
<dbReference type="InterPro" id="IPR011992">
    <property type="entry name" value="EF-hand-dom_pair"/>
</dbReference>
<dbReference type="InterPro" id="IPR002048">
    <property type="entry name" value="EF_hand_dom"/>
</dbReference>
<evidence type="ECO:0000256" key="4">
    <source>
        <dbReference type="ARBA" id="ARBA00023175"/>
    </source>
</evidence>
<reference evidence="7 8" key="1">
    <citation type="journal article" date="2019" name="BMC Genomics">
        <title>New insights from Opisthorchis felineus genome: update on genomics of the epidemiologically important liver flukes.</title>
        <authorList>
            <person name="Ershov N.I."/>
            <person name="Mordvinov V.A."/>
            <person name="Prokhortchouk E.B."/>
            <person name="Pakharukova M.Y."/>
            <person name="Gunbin K.V."/>
            <person name="Ustyantsev K."/>
            <person name="Genaev M.A."/>
            <person name="Blinov A.G."/>
            <person name="Mazur A."/>
            <person name="Boulygina E."/>
            <person name="Tsygankova S."/>
            <person name="Khrameeva E."/>
            <person name="Chekanov N."/>
            <person name="Fan G."/>
            <person name="Xiao A."/>
            <person name="Zhang H."/>
            <person name="Xu X."/>
            <person name="Yang H."/>
            <person name="Solovyev V."/>
            <person name="Lee S.M."/>
            <person name="Liu X."/>
            <person name="Afonnikov D.A."/>
            <person name="Skryabin K.G."/>
        </authorList>
    </citation>
    <scope>NUCLEOTIDE SEQUENCE [LARGE SCALE GENOMIC DNA]</scope>
    <source>
        <strain evidence="7">AK-0245</strain>
        <tissue evidence="7">Whole organism</tissue>
    </source>
</reference>
<dbReference type="AlphaFoldDB" id="A0A4S2JUY0"/>
<dbReference type="OrthoDB" id="186625at2759"/>
<dbReference type="PANTHER" id="PTHR23049">
    <property type="entry name" value="MYOSIN REGULATORY LIGHT CHAIN 2"/>
    <property type="match status" value="1"/>
</dbReference>
<dbReference type="Proteomes" id="UP000308267">
    <property type="component" value="Unassembled WGS sequence"/>
</dbReference>
<dbReference type="InterPro" id="IPR018247">
    <property type="entry name" value="EF_Hand_1_Ca_BS"/>
</dbReference>
<evidence type="ECO:0000256" key="1">
    <source>
        <dbReference type="ARBA" id="ARBA00022737"/>
    </source>
</evidence>
<dbReference type="InterPro" id="IPR050403">
    <property type="entry name" value="Myosin_RLC"/>
</dbReference>
<keyword evidence="1" id="KW-0677">Repeat</keyword>
<keyword evidence="4" id="KW-0505">Motor protein</keyword>
<evidence type="ECO:0000313" key="7">
    <source>
        <dbReference type="EMBL" id="TGZ38038.1"/>
    </source>
</evidence>
<dbReference type="SUPFAM" id="SSF47473">
    <property type="entry name" value="EF-hand"/>
    <property type="match status" value="1"/>
</dbReference>
<evidence type="ECO:0000256" key="5">
    <source>
        <dbReference type="ARBA" id="ARBA00023179"/>
    </source>
</evidence>
<organism evidence="7 8">
    <name type="scientific">Opisthorchis felineus</name>
    <dbReference type="NCBI Taxonomy" id="147828"/>
    <lineage>
        <taxon>Eukaryota</taxon>
        <taxon>Metazoa</taxon>
        <taxon>Spiralia</taxon>
        <taxon>Lophotrochozoa</taxon>
        <taxon>Platyhelminthes</taxon>
        <taxon>Trematoda</taxon>
        <taxon>Digenea</taxon>
        <taxon>Opisthorchiida</taxon>
        <taxon>Opisthorchiata</taxon>
        <taxon>Opisthorchiidae</taxon>
        <taxon>Opisthorchis</taxon>
    </lineage>
</organism>
<dbReference type="CDD" id="cd00051">
    <property type="entry name" value="EFh"/>
    <property type="match status" value="1"/>
</dbReference>
<feature type="domain" description="EF-hand" evidence="6">
    <location>
        <begin position="21"/>
        <end position="56"/>
    </location>
</feature>
<keyword evidence="2" id="KW-0106">Calcium</keyword>
<dbReference type="PROSITE" id="PS00018">
    <property type="entry name" value="EF_HAND_1"/>
    <property type="match status" value="1"/>
</dbReference>
<dbReference type="SMART" id="SM00054">
    <property type="entry name" value="EFh"/>
    <property type="match status" value="1"/>
</dbReference>
<dbReference type="STRING" id="147828.A0A4S2JUY0"/>
<dbReference type="PROSITE" id="PS50222">
    <property type="entry name" value="EF_HAND_2"/>
    <property type="match status" value="1"/>
</dbReference>